<reference evidence="2 3" key="1">
    <citation type="submission" date="2019-12" db="EMBL/GenBank/DDBJ databases">
        <authorList>
            <person name="Alioto T."/>
            <person name="Alioto T."/>
            <person name="Gomez Garrido J."/>
        </authorList>
    </citation>
    <scope>NUCLEOTIDE SEQUENCE [LARGE SCALE GENOMIC DNA]</scope>
</reference>
<evidence type="ECO:0000313" key="3">
    <source>
        <dbReference type="Proteomes" id="UP000594638"/>
    </source>
</evidence>
<dbReference type="Gramene" id="OE9A116583T1">
    <property type="protein sequence ID" value="OE9A116583C1"/>
    <property type="gene ID" value="OE9A116583"/>
</dbReference>
<dbReference type="AlphaFoldDB" id="A0A8S0Q935"/>
<proteinExistence type="predicted"/>
<accession>A0A8S0Q935</accession>
<protein>
    <submittedName>
        <fullName evidence="2">Uncharacterized protein</fullName>
    </submittedName>
</protein>
<name>A0A8S0Q935_OLEEU</name>
<evidence type="ECO:0000256" key="1">
    <source>
        <dbReference type="SAM" id="MobiDB-lite"/>
    </source>
</evidence>
<dbReference type="Proteomes" id="UP000594638">
    <property type="component" value="Unassembled WGS sequence"/>
</dbReference>
<keyword evidence="3" id="KW-1185">Reference proteome</keyword>
<feature type="non-terminal residue" evidence="2">
    <location>
        <position position="1"/>
    </location>
</feature>
<dbReference type="EMBL" id="CACTIH010000574">
    <property type="protein sequence ID" value="CAA2961596.1"/>
    <property type="molecule type" value="Genomic_DNA"/>
</dbReference>
<organism evidence="2 3">
    <name type="scientific">Olea europaea subsp. europaea</name>
    <dbReference type="NCBI Taxonomy" id="158383"/>
    <lineage>
        <taxon>Eukaryota</taxon>
        <taxon>Viridiplantae</taxon>
        <taxon>Streptophyta</taxon>
        <taxon>Embryophyta</taxon>
        <taxon>Tracheophyta</taxon>
        <taxon>Spermatophyta</taxon>
        <taxon>Magnoliopsida</taxon>
        <taxon>eudicotyledons</taxon>
        <taxon>Gunneridae</taxon>
        <taxon>Pentapetalae</taxon>
        <taxon>asterids</taxon>
        <taxon>lamiids</taxon>
        <taxon>Lamiales</taxon>
        <taxon>Oleaceae</taxon>
        <taxon>Oleeae</taxon>
        <taxon>Olea</taxon>
    </lineage>
</organism>
<sequence>DRNNTTMLPMTRRKCVPTCLERAQPEASRENSKQNLKNANLRPESTQPPTTEEEDADYKKEKQRSE</sequence>
<gene>
    <name evidence="2" type="ORF">OLEA9_A116583</name>
</gene>
<evidence type="ECO:0000313" key="2">
    <source>
        <dbReference type="EMBL" id="CAA2961596.1"/>
    </source>
</evidence>
<comment type="caution">
    <text evidence="2">The sequence shown here is derived from an EMBL/GenBank/DDBJ whole genome shotgun (WGS) entry which is preliminary data.</text>
</comment>
<feature type="compositionally biased region" description="Basic and acidic residues" evidence="1">
    <location>
        <begin position="23"/>
        <end position="32"/>
    </location>
</feature>
<feature type="compositionally biased region" description="Basic and acidic residues" evidence="1">
    <location>
        <begin position="57"/>
        <end position="66"/>
    </location>
</feature>
<feature type="region of interest" description="Disordered" evidence="1">
    <location>
        <begin position="1"/>
        <end position="66"/>
    </location>
</feature>